<dbReference type="AlphaFoldDB" id="A0A9P5VKG2"/>
<dbReference type="EMBL" id="JAAAUY010000529">
    <property type="protein sequence ID" value="KAF9328817.1"/>
    <property type="molecule type" value="Genomic_DNA"/>
</dbReference>
<organism evidence="1 2">
    <name type="scientific">Podila minutissima</name>
    <dbReference type="NCBI Taxonomy" id="64525"/>
    <lineage>
        <taxon>Eukaryota</taxon>
        <taxon>Fungi</taxon>
        <taxon>Fungi incertae sedis</taxon>
        <taxon>Mucoromycota</taxon>
        <taxon>Mortierellomycotina</taxon>
        <taxon>Mortierellomycetes</taxon>
        <taxon>Mortierellales</taxon>
        <taxon>Mortierellaceae</taxon>
        <taxon>Podila</taxon>
    </lineage>
</organism>
<keyword evidence="2" id="KW-1185">Reference proteome</keyword>
<evidence type="ECO:0000313" key="1">
    <source>
        <dbReference type="EMBL" id="KAF9328817.1"/>
    </source>
</evidence>
<sequence length="119" mass="12856">MILRLGLAAPVPAPSMQEYGQHPQPATLPLRTLPLADTRGGLSAEDYIKSHSLPTNSEGFMTAPVVESDFVRGPALTKRGGLQEVDMSQMHNIVPAGHGNLDKHQELREEVVTTHPVAE</sequence>
<gene>
    <name evidence="1" type="ORF">BG006_008049</name>
</gene>
<name>A0A9P5VKG2_9FUNG</name>
<reference evidence="1" key="1">
    <citation type="journal article" date="2020" name="Fungal Divers.">
        <title>Resolving the Mortierellaceae phylogeny through synthesis of multi-gene phylogenetics and phylogenomics.</title>
        <authorList>
            <person name="Vandepol N."/>
            <person name="Liber J."/>
            <person name="Desiro A."/>
            <person name="Na H."/>
            <person name="Kennedy M."/>
            <person name="Barry K."/>
            <person name="Grigoriev I.V."/>
            <person name="Miller A.N."/>
            <person name="O'Donnell K."/>
            <person name="Stajich J.E."/>
            <person name="Bonito G."/>
        </authorList>
    </citation>
    <scope>NUCLEOTIDE SEQUENCE</scope>
    <source>
        <strain evidence="1">NVP1</strain>
    </source>
</reference>
<dbReference type="Proteomes" id="UP000696485">
    <property type="component" value="Unassembled WGS sequence"/>
</dbReference>
<evidence type="ECO:0000313" key="2">
    <source>
        <dbReference type="Proteomes" id="UP000696485"/>
    </source>
</evidence>
<proteinExistence type="predicted"/>
<comment type="caution">
    <text evidence="1">The sequence shown here is derived from an EMBL/GenBank/DDBJ whole genome shotgun (WGS) entry which is preliminary data.</text>
</comment>
<protein>
    <submittedName>
        <fullName evidence="1">Uncharacterized protein</fullName>
    </submittedName>
</protein>
<accession>A0A9P5VKG2</accession>